<evidence type="ECO:0000313" key="1">
    <source>
        <dbReference type="EMBL" id="KAJ7031161.1"/>
    </source>
</evidence>
<organism evidence="1 2">
    <name type="scientific">Mycena alexandri</name>
    <dbReference type="NCBI Taxonomy" id="1745969"/>
    <lineage>
        <taxon>Eukaryota</taxon>
        <taxon>Fungi</taxon>
        <taxon>Dikarya</taxon>
        <taxon>Basidiomycota</taxon>
        <taxon>Agaricomycotina</taxon>
        <taxon>Agaricomycetes</taxon>
        <taxon>Agaricomycetidae</taxon>
        <taxon>Agaricales</taxon>
        <taxon>Marasmiineae</taxon>
        <taxon>Mycenaceae</taxon>
        <taxon>Mycena</taxon>
    </lineage>
</organism>
<sequence length="131" mass="14754">MAGSSSLLIKSAVIFFKSLAARARTNLIWGPLFQPCQLFDRDLGLYFLDLTPRVPVKTTSSNMLNVLEWKGDRVHAGGQKREHGSNNSAFHSCEHLPFQSWNGIHFSVLVPGRSPPRRLPDDQPSGRRWRA</sequence>
<gene>
    <name evidence="1" type="ORF">C8F04DRAFT_709414</name>
</gene>
<proteinExistence type="predicted"/>
<comment type="caution">
    <text evidence="1">The sequence shown here is derived from an EMBL/GenBank/DDBJ whole genome shotgun (WGS) entry which is preliminary data.</text>
</comment>
<dbReference type="AlphaFoldDB" id="A0AAD6X1B2"/>
<keyword evidence="2" id="KW-1185">Reference proteome</keyword>
<reference evidence="1" key="1">
    <citation type="submission" date="2023-03" db="EMBL/GenBank/DDBJ databases">
        <title>Massive genome expansion in bonnet fungi (Mycena s.s.) driven by repeated elements and novel gene families across ecological guilds.</title>
        <authorList>
            <consortium name="Lawrence Berkeley National Laboratory"/>
            <person name="Harder C.B."/>
            <person name="Miyauchi S."/>
            <person name="Viragh M."/>
            <person name="Kuo A."/>
            <person name="Thoen E."/>
            <person name="Andreopoulos B."/>
            <person name="Lu D."/>
            <person name="Skrede I."/>
            <person name="Drula E."/>
            <person name="Henrissat B."/>
            <person name="Morin E."/>
            <person name="Kohler A."/>
            <person name="Barry K."/>
            <person name="LaButti K."/>
            <person name="Morin E."/>
            <person name="Salamov A."/>
            <person name="Lipzen A."/>
            <person name="Mereny Z."/>
            <person name="Hegedus B."/>
            <person name="Baldrian P."/>
            <person name="Stursova M."/>
            <person name="Weitz H."/>
            <person name="Taylor A."/>
            <person name="Grigoriev I.V."/>
            <person name="Nagy L.G."/>
            <person name="Martin F."/>
            <person name="Kauserud H."/>
        </authorList>
    </citation>
    <scope>NUCLEOTIDE SEQUENCE</scope>
    <source>
        <strain evidence="1">CBHHK200</strain>
    </source>
</reference>
<protein>
    <submittedName>
        <fullName evidence="1">Uncharacterized protein</fullName>
    </submittedName>
</protein>
<dbReference type="EMBL" id="JARJCM010000084">
    <property type="protein sequence ID" value="KAJ7031161.1"/>
    <property type="molecule type" value="Genomic_DNA"/>
</dbReference>
<accession>A0AAD6X1B2</accession>
<dbReference type="Proteomes" id="UP001218188">
    <property type="component" value="Unassembled WGS sequence"/>
</dbReference>
<name>A0AAD6X1B2_9AGAR</name>
<evidence type="ECO:0000313" key="2">
    <source>
        <dbReference type="Proteomes" id="UP001218188"/>
    </source>
</evidence>